<dbReference type="Gene3D" id="3.20.20.60">
    <property type="entry name" value="Phosphoenolpyruvate-binding domains"/>
    <property type="match status" value="1"/>
</dbReference>
<evidence type="ECO:0000256" key="1">
    <source>
        <dbReference type="ARBA" id="ARBA00005568"/>
    </source>
</evidence>
<dbReference type="InterPro" id="IPR005000">
    <property type="entry name" value="Aldolase/citrate-lyase_domain"/>
</dbReference>
<organism evidence="5 6">
    <name type="scientific">Candidimonas nitroreducens</name>
    <dbReference type="NCBI Taxonomy" id="683354"/>
    <lineage>
        <taxon>Bacteria</taxon>
        <taxon>Pseudomonadati</taxon>
        <taxon>Pseudomonadota</taxon>
        <taxon>Betaproteobacteria</taxon>
        <taxon>Burkholderiales</taxon>
        <taxon>Alcaligenaceae</taxon>
        <taxon>Candidimonas</taxon>
    </lineage>
</organism>
<reference evidence="6" key="1">
    <citation type="submission" date="2017-06" db="EMBL/GenBank/DDBJ databases">
        <title>Herbaspirillum phytohormonus sp. nov., isolated from the root nodule of Robinia pseudoacacia in lead-zinc mine.</title>
        <authorList>
            <person name="Fan M."/>
            <person name="Lin Y."/>
        </authorList>
    </citation>
    <scope>NUCLEOTIDE SEQUENCE [LARGE SCALE GENOMIC DNA]</scope>
    <source>
        <strain evidence="6">SC-089</strain>
    </source>
</reference>
<accession>A0A225MJZ4</accession>
<evidence type="ECO:0000256" key="3">
    <source>
        <dbReference type="ARBA" id="ARBA00023239"/>
    </source>
</evidence>
<name>A0A225MJZ4_9BURK</name>
<dbReference type="Pfam" id="PF03328">
    <property type="entry name" value="HpcH_HpaI"/>
    <property type="match status" value="1"/>
</dbReference>
<comment type="similarity">
    <text evidence="1">Belongs to the HpcH/HpaI aldolase family.</text>
</comment>
<dbReference type="RefSeq" id="WP_088603958.1">
    <property type="nucleotide sequence ID" value="NZ_NJIH01000007.1"/>
</dbReference>
<dbReference type="PANTHER" id="PTHR30502:SF0">
    <property type="entry name" value="PHOSPHOENOLPYRUVATE CARBOXYLASE FAMILY PROTEIN"/>
    <property type="match status" value="1"/>
</dbReference>
<proteinExistence type="inferred from homology"/>
<dbReference type="InterPro" id="IPR040442">
    <property type="entry name" value="Pyrv_kinase-like_dom_sf"/>
</dbReference>
<evidence type="ECO:0000313" key="5">
    <source>
        <dbReference type="EMBL" id="OWT59229.1"/>
    </source>
</evidence>
<keyword evidence="3" id="KW-0456">Lyase</keyword>
<comment type="caution">
    <text evidence="5">The sequence shown here is derived from an EMBL/GenBank/DDBJ whole genome shotgun (WGS) entry which is preliminary data.</text>
</comment>
<dbReference type="AlphaFoldDB" id="A0A225MJZ4"/>
<evidence type="ECO:0000259" key="4">
    <source>
        <dbReference type="Pfam" id="PF03328"/>
    </source>
</evidence>
<keyword evidence="6" id="KW-1185">Reference proteome</keyword>
<protein>
    <submittedName>
        <fullName evidence="5">Aldolase</fullName>
    </submittedName>
</protein>
<feature type="domain" description="HpcH/HpaI aldolase/citrate lyase" evidence="4">
    <location>
        <begin position="36"/>
        <end position="252"/>
    </location>
</feature>
<evidence type="ECO:0000256" key="2">
    <source>
        <dbReference type="ARBA" id="ARBA00022723"/>
    </source>
</evidence>
<dbReference type="GO" id="GO:0016832">
    <property type="term" value="F:aldehyde-lyase activity"/>
    <property type="evidence" value="ECO:0007669"/>
    <property type="project" value="TreeGrafter"/>
</dbReference>
<dbReference type="OrthoDB" id="86160at2"/>
<dbReference type="EMBL" id="NJIH01000007">
    <property type="protein sequence ID" value="OWT59229.1"/>
    <property type="molecule type" value="Genomic_DNA"/>
</dbReference>
<dbReference type="SUPFAM" id="SSF51621">
    <property type="entry name" value="Phosphoenolpyruvate/pyruvate domain"/>
    <property type="match status" value="1"/>
</dbReference>
<evidence type="ECO:0000313" key="6">
    <source>
        <dbReference type="Proteomes" id="UP000214603"/>
    </source>
</evidence>
<dbReference type="InterPro" id="IPR050251">
    <property type="entry name" value="HpcH-HpaI_aldolase"/>
</dbReference>
<dbReference type="Proteomes" id="UP000214603">
    <property type="component" value="Unassembled WGS sequence"/>
</dbReference>
<dbReference type="InterPro" id="IPR015813">
    <property type="entry name" value="Pyrv/PenolPyrv_kinase-like_dom"/>
</dbReference>
<gene>
    <name evidence="5" type="ORF">CEY11_13705</name>
</gene>
<dbReference type="GO" id="GO:0046872">
    <property type="term" value="F:metal ion binding"/>
    <property type="evidence" value="ECO:0007669"/>
    <property type="project" value="UniProtKB-KW"/>
</dbReference>
<dbReference type="PANTHER" id="PTHR30502">
    <property type="entry name" value="2-KETO-3-DEOXY-L-RHAMNONATE ALDOLASE"/>
    <property type="match status" value="1"/>
</dbReference>
<keyword evidence="2" id="KW-0479">Metal-binding</keyword>
<sequence>MPRSAQDILRNNVRDKLDRGGVVASITVRLTRGIEIARIAKTAGFDTLYIDMEHNSFSMDTTGQICMAALALDIAPFVRVPANTPEWISRVLDAGALGVIAPHVGSAEEARAVVAAAKFAPLGERSAAGGLPQLEYRAFPASESYPVMNRATMVIVQFETVAALERAEEILAVDGVDMVMIGTNDLTADMGIAGQYDHPRVREAYQRSIDICRRLGKHCGVGGLSSRPDLVAEFVKMGARYVSTGTDAAFLLQACTAKAKQVLDLEP</sequence>
<dbReference type="GO" id="GO:0005737">
    <property type="term" value="C:cytoplasm"/>
    <property type="evidence" value="ECO:0007669"/>
    <property type="project" value="TreeGrafter"/>
</dbReference>